<sequence>MFKRLGLFREGQATWLSGIDSKGSDCSIHVPQARDKVVLIHAWQRDAHCREMQHHEIALEWVPCHLGGQRPWFRCPVAACRRRVACIYYSPTGQWTCRCCQALVYETQYERPSFRLMSKGDKIRNRLGWGPGILRPPGDKPKYMHWRTFERLRIREQRIAQALARMILPQP</sequence>
<protein>
    <submittedName>
        <fullName evidence="1">Uncharacterized protein</fullName>
    </submittedName>
</protein>
<proteinExistence type="predicted"/>
<name>A0A3M6QUY3_9BURK</name>
<dbReference type="RefSeq" id="WP_122228806.1">
    <property type="nucleotide sequence ID" value="NZ_RDQO01000002.1"/>
</dbReference>
<evidence type="ECO:0000313" key="1">
    <source>
        <dbReference type="EMBL" id="RMX06834.1"/>
    </source>
</evidence>
<dbReference type="Proteomes" id="UP000278006">
    <property type="component" value="Unassembled WGS sequence"/>
</dbReference>
<comment type="caution">
    <text evidence="1">The sequence shown here is derived from an EMBL/GenBank/DDBJ whole genome shotgun (WGS) entry which is preliminary data.</text>
</comment>
<organism evidence="1 2">
    <name type="scientific">Corticibacter populi</name>
    <dbReference type="NCBI Taxonomy" id="1550736"/>
    <lineage>
        <taxon>Bacteria</taxon>
        <taxon>Pseudomonadati</taxon>
        <taxon>Pseudomonadota</taxon>
        <taxon>Betaproteobacteria</taxon>
        <taxon>Burkholderiales</taxon>
        <taxon>Comamonadaceae</taxon>
        <taxon>Corticibacter</taxon>
    </lineage>
</organism>
<evidence type="ECO:0000313" key="2">
    <source>
        <dbReference type="Proteomes" id="UP000278006"/>
    </source>
</evidence>
<gene>
    <name evidence="1" type="ORF">D8I35_10100</name>
</gene>
<reference evidence="1 2" key="1">
    <citation type="submission" date="2018-10" db="EMBL/GenBank/DDBJ databases">
        <title>Draft genome of Cortibacter populi DSM10536.</title>
        <authorList>
            <person name="Bernier A.-M."/>
            <person name="Bernard K."/>
        </authorList>
    </citation>
    <scope>NUCLEOTIDE SEQUENCE [LARGE SCALE GENOMIC DNA]</scope>
    <source>
        <strain evidence="1 2">DSM 105136</strain>
    </source>
</reference>
<dbReference type="AlphaFoldDB" id="A0A3M6QUY3"/>
<accession>A0A3M6QUY3</accession>
<dbReference type="EMBL" id="RDQO01000002">
    <property type="protein sequence ID" value="RMX06834.1"/>
    <property type="molecule type" value="Genomic_DNA"/>
</dbReference>
<keyword evidence="2" id="KW-1185">Reference proteome</keyword>